<name>A0A078GE84_BRANA</name>
<evidence type="ECO:0000256" key="1">
    <source>
        <dbReference type="SAM" id="MobiDB-lite"/>
    </source>
</evidence>
<evidence type="ECO:0000313" key="3">
    <source>
        <dbReference type="Proteomes" id="UP000028999"/>
    </source>
</evidence>
<dbReference type="Proteomes" id="UP000028999">
    <property type="component" value="Unassembled WGS sequence"/>
</dbReference>
<protein>
    <submittedName>
        <fullName evidence="2">BnaC03g41210D protein</fullName>
    </submittedName>
</protein>
<organism evidence="2 3">
    <name type="scientific">Brassica napus</name>
    <name type="common">Rape</name>
    <dbReference type="NCBI Taxonomy" id="3708"/>
    <lineage>
        <taxon>Eukaryota</taxon>
        <taxon>Viridiplantae</taxon>
        <taxon>Streptophyta</taxon>
        <taxon>Embryophyta</taxon>
        <taxon>Tracheophyta</taxon>
        <taxon>Spermatophyta</taxon>
        <taxon>Magnoliopsida</taxon>
        <taxon>eudicotyledons</taxon>
        <taxon>Gunneridae</taxon>
        <taxon>Pentapetalae</taxon>
        <taxon>rosids</taxon>
        <taxon>malvids</taxon>
        <taxon>Brassicales</taxon>
        <taxon>Brassicaceae</taxon>
        <taxon>Brassiceae</taxon>
        <taxon>Brassica</taxon>
    </lineage>
</organism>
<proteinExistence type="predicted"/>
<dbReference type="AlphaFoldDB" id="A0A078GE84"/>
<feature type="compositionally biased region" description="Basic and acidic residues" evidence="1">
    <location>
        <begin position="1"/>
        <end position="17"/>
    </location>
</feature>
<gene>
    <name evidence="2" type="primary">BnaC03g41210D</name>
    <name evidence="2" type="ORF">GSBRNA2T00021342001</name>
</gene>
<sequence length="31" mass="3476">MKISKRLKERDTSKDRLACTAQSPGVDLGDR</sequence>
<keyword evidence="3" id="KW-1185">Reference proteome</keyword>
<accession>A0A078GE84</accession>
<dbReference type="EMBL" id="LK032138">
    <property type="protein sequence ID" value="CDY22948.1"/>
    <property type="molecule type" value="Genomic_DNA"/>
</dbReference>
<evidence type="ECO:0000313" key="2">
    <source>
        <dbReference type="EMBL" id="CDY22948.1"/>
    </source>
</evidence>
<feature type="region of interest" description="Disordered" evidence="1">
    <location>
        <begin position="1"/>
        <end position="31"/>
    </location>
</feature>
<reference evidence="2 3" key="1">
    <citation type="journal article" date="2014" name="Science">
        <title>Plant genetics. Early allopolyploid evolution in the post-Neolithic Brassica napus oilseed genome.</title>
        <authorList>
            <person name="Chalhoub B."/>
            <person name="Denoeud F."/>
            <person name="Liu S."/>
            <person name="Parkin I.A."/>
            <person name="Tang H."/>
            <person name="Wang X."/>
            <person name="Chiquet J."/>
            <person name="Belcram H."/>
            <person name="Tong C."/>
            <person name="Samans B."/>
            <person name="Correa M."/>
            <person name="Da Silva C."/>
            <person name="Just J."/>
            <person name="Falentin C."/>
            <person name="Koh C.S."/>
            <person name="Le Clainche I."/>
            <person name="Bernard M."/>
            <person name="Bento P."/>
            <person name="Noel B."/>
            <person name="Labadie K."/>
            <person name="Alberti A."/>
            <person name="Charles M."/>
            <person name="Arnaud D."/>
            <person name="Guo H."/>
            <person name="Daviaud C."/>
            <person name="Alamery S."/>
            <person name="Jabbari K."/>
            <person name="Zhao M."/>
            <person name="Edger P.P."/>
            <person name="Chelaifa H."/>
            <person name="Tack D."/>
            <person name="Lassalle G."/>
            <person name="Mestiri I."/>
            <person name="Schnel N."/>
            <person name="Le Paslier M.C."/>
            <person name="Fan G."/>
            <person name="Renault V."/>
            <person name="Bayer P.E."/>
            <person name="Golicz A.A."/>
            <person name="Manoli S."/>
            <person name="Lee T.H."/>
            <person name="Thi V.H."/>
            <person name="Chalabi S."/>
            <person name="Hu Q."/>
            <person name="Fan C."/>
            <person name="Tollenaere R."/>
            <person name="Lu Y."/>
            <person name="Battail C."/>
            <person name="Shen J."/>
            <person name="Sidebottom C.H."/>
            <person name="Wang X."/>
            <person name="Canaguier A."/>
            <person name="Chauveau A."/>
            <person name="Berard A."/>
            <person name="Deniot G."/>
            <person name="Guan M."/>
            <person name="Liu Z."/>
            <person name="Sun F."/>
            <person name="Lim Y.P."/>
            <person name="Lyons E."/>
            <person name="Town C.D."/>
            <person name="Bancroft I."/>
            <person name="Wang X."/>
            <person name="Meng J."/>
            <person name="Ma J."/>
            <person name="Pires J.C."/>
            <person name="King G.J."/>
            <person name="Brunel D."/>
            <person name="Delourme R."/>
            <person name="Renard M."/>
            <person name="Aury J.M."/>
            <person name="Adams K.L."/>
            <person name="Batley J."/>
            <person name="Snowdon R.J."/>
            <person name="Tost J."/>
            <person name="Edwards D."/>
            <person name="Zhou Y."/>
            <person name="Hua W."/>
            <person name="Sharpe A.G."/>
            <person name="Paterson A.H."/>
            <person name="Guan C."/>
            <person name="Wincker P."/>
        </authorList>
    </citation>
    <scope>NUCLEOTIDE SEQUENCE [LARGE SCALE GENOMIC DNA]</scope>
    <source>
        <strain evidence="3">cv. Darmor-bzh</strain>
    </source>
</reference>
<dbReference type="Gramene" id="CDY22948">
    <property type="protein sequence ID" value="CDY22948"/>
    <property type="gene ID" value="GSBRNA2T00021342001"/>
</dbReference>
<dbReference type="PaxDb" id="3708-A0A078GE84"/>